<evidence type="ECO:0000313" key="3">
    <source>
        <dbReference type="Proteomes" id="UP001523550"/>
    </source>
</evidence>
<reference evidence="2 3" key="1">
    <citation type="submission" date="2022-03" db="EMBL/GenBank/DDBJ databases">
        <title>Genomic Encyclopedia of Type Strains, Phase III (KMG-III): the genomes of soil and plant-associated and newly described type strains.</title>
        <authorList>
            <person name="Whitman W."/>
        </authorList>
    </citation>
    <scope>NUCLEOTIDE SEQUENCE [LARGE SCALE GENOMIC DNA]</scope>
    <source>
        <strain evidence="2 3">BSker1</strain>
    </source>
</reference>
<gene>
    <name evidence="2" type="ORF">J2T60_002324</name>
</gene>
<proteinExistence type="predicted"/>
<feature type="transmembrane region" description="Helical" evidence="1">
    <location>
        <begin position="7"/>
        <end position="28"/>
    </location>
</feature>
<keyword evidence="3" id="KW-1185">Reference proteome</keyword>
<protein>
    <submittedName>
        <fullName evidence="2">Phosphoglycerol transferase MdoB-like AlkP superfamily enzyme</fullName>
    </submittedName>
</protein>
<dbReference type="RefSeq" id="WP_253450229.1">
    <property type="nucleotide sequence ID" value="NZ_JALJYF010000002.1"/>
</dbReference>
<accession>A0ABT1GAH0</accession>
<feature type="transmembrane region" description="Helical" evidence="1">
    <location>
        <begin position="65"/>
        <end position="82"/>
    </location>
</feature>
<keyword evidence="1" id="KW-1133">Transmembrane helix</keyword>
<sequence length="92" mass="9642">MSTAFDFLANLGLSGLIIAAIIFLPLMYPLFKLINRCPSFRLPIAVVAGVLAAVLMLLFAPGDSVVISSIVAGIGITILLLMDSNSPNPPND</sequence>
<keyword evidence="1" id="KW-0812">Transmembrane</keyword>
<dbReference type="EMBL" id="JALJYF010000002">
    <property type="protein sequence ID" value="MCP1728324.1"/>
    <property type="molecule type" value="Genomic_DNA"/>
</dbReference>
<dbReference type="Proteomes" id="UP001523550">
    <property type="component" value="Unassembled WGS sequence"/>
</dbReference>
<name>A0ABT1GAH0_9GAMM</name>
<keyword evidence="1" id="KW-0472">Membrane</keyword>
<feature type="transmembrane region" description="Helical" evidence="1">
    <location>
        <begin position="40"/>
        <end position="59"/>
    </location>
</feature>
<evidence type="ECO:0000256" key="1">
    <source>
        <dbReference type="SAM" id="Phobius"/>
    </source>
</evidence>
<evidence type="ECO:0000313" key="2">
    <source>
        <dbReference type="EMBL" id="MCP1728324.1"/>
    </source>
</evidence>
<organism evidence="2 3">
    <name type="scientific">Natronospira proteinivora</name>
    <dbReference type="NCBI Taxonomy" id="1807133"/>
    <lineage>
        <taxon>Bacteria</taxon>
        <taxon>Pseudomonadati</taxon>
        <taxon>Pseudomonadota</taxon>
        <taxon>Gammaproteobacteria</taxon>
        <taxon>Natronospirales</taxon>
        <taxon>Natronospiraceae</taxon>
        <taxon>Natronospira</taxon>
    </lineage>
</organism>
<comment type="caution">
    <text evidence="2">The sequence shown here is derived from an EMBL/GenBank/DDBJ whole genome shotgun (WGS) entry which is preliminary data.</text>
</comment>